<evidence type="ECO:0000313" key="1">
    <source>
        <dbReference type="EMBL" id="SMG00880.1"/>
    </source>
</evidence>
<dbReference type="Proteomes" id="UP000198460">
    <property type="component" value="Unassembled WGS sequence"/>
</dbReference>
<dbReference type="AlphaFoldDB" id="A0A238H6P9"/>
<protein>
    <submittedName>
        <fullName evidence="1">Uncharacterized protein</fullName>
    </submittedName>
</protein>
<evidence type="ECO:0000313" key="2">
    <source>
        <dbReference type="Proteomes" id="UP000198460"/>
    </source>
</evidence>
<sequence>MSRVGACRRASFDPAACAAAASRESGKSDLGRAGVSATA</sequence>
<dbReference type="EMBL" id="FXAN01000062">
    <property type="protein sequence ID" value="SMG00880.1"/>
    <property type="molecule type" value="Genomic_DNA"/>
</dbReference>
<proteinExistence type="predicted"/>
<accession>A0A238H6P9</accession>
<reference evidence="1 2" key="1">
    <citation type="submission" date="2017-04" db="EMBL/GenBank/DDBJ databases">
        <authorList>
            <person name="Afonso C.L."/>
            <person name="Miller P.J."/>
            <person name="Scott M.A."/>
            <person name="Spackman E."/>
            <person name="Goraichik I."/>
            <person name="Dimitrov K.M."/>
            <person name="Suarez D.L."/>
            <person name="Swayne D.E."/>
        </authorList>
    </citation>
    <scope>NUCLEOTIDE SEQUENCE [LARGE SCALE GENOMIC DNA]</scope>
    <source>
        <strain evidence="1">LMG 28154</strain>
    </source>
</reference>
<name>A0A238H6P9_9BURK</name>
<organism evidence="1 2">
    <name type="scientific">Burkholderia singularis</name>
    <dbReference type="NCBI Taxonomy" id="1503053"/>
    <lineage>
        <taxon>Bacteria</taxon>
        <taxon>Pseudomonadati</taxon>
        <taxon>Pseudomonadota</taxon>
        <taxon>Betaproteobacteria</taxon>
        <taxon>Burkholderiales</taxon>
        <taxon>Burkholderiaceae</taxon>
        <taxon>Burkholderia</taxon>
        <taxon>pseudomallei group</taxon>
    </lineage>
</organism>
<gene>
    <name evidence="1" type="ORF">BSIN_3860</name>
</gene>